<dbReference type="PANTHER" id="PTHR23501">
    <property type="entry name" value="MAJOR FACILITATOR SUPERFAMILY"/>
    <property type="match status" value="1"/>
</dbReference>
<dbReference type="Proteomes" id="UP000603200">
    <property type="component" value="Unassembled WGS sequence"/>
</dbReference>
<keyword evidence="8" id="KW-1185">Reference proteome</keyword>
<gene>
    <name evidence="7" type="ORF">Ahu01nite_074070</name>
</gene>
<dbReference type="SUPFAM" id="SSF103473">
    <property type="entry name" value="MFS general substrate transporter"/>
    <property type="match status" value="1"/>
</dbReference>
<organism evidence="7 8">
    <name type="scientific">Winogradskya humida</name>
    <dbReference type="NCBI Taxonomy" id="113566"/>
    <lineage>
        <taxon>Bacteria</taxon>
        <taxon>Bacillati</taxon>
        <taxon>Actinomycetota</taxon>
        <taxon>Actinomycetes</taxon>
        <taxon>Micromonosporales</taxon>
        <taxon>Micromonosporaceae</taxon>
        <taxon>Winogradskya</taxon>
    </lineage>
</organism>
<protein>
    <submittedName>
        <fullName evidence="7">MFS transporter</fullName>
    </submittedName>
</protein>
<feature type="transmembrane region" description="Helical" evidence="5">
    <location>
        <begin position="103"/>
        <end position="123"/>
    </location>
</feature>
<evidence type="ECO:0000256" key="4">
    <source>
        <dbReference type="ARBA" id="ARBA00023136"/>
    </source>
</evidence>
<name>A0ABQ4A0B6_9ACTN</name>
<feature type="transmembrane region" description="Helical" evidence="5">
    <location>
        <begin position="448"/>
        <end position="469"/>
    </location>
</feature>
<reference evidence="7 8" key="1">
    <citation type="submission" date="2021-01" db="EMBL/GenBank/DDBJ databases">
        <title>Whole genome shotgun sequence of Actinoplanes humidus NBRC 14915.</title>
        <authorList>
            <person name="Komaki H."/>
            <person name="Tamura T."/>
        </authorList>
    </citation>
    <scope>NUCLEOTIDE SEQUENCE [LARGE SCALE GENOMIC DNA]</scope>
    <source>
        <strain evidence="7 8">NBRC 14915</strain>
    </source>
</reference>
<evidence type="ECO:0000259" key="6">
    <source>
        <dbReference type="PROSITE" id="PS50850"/>
    </source>
</evidence>
<feature type="transmembrane region" description="Helical" evidence="5">
    <location>
        <begin position="335"/>
        <end position="353"/>
    </location>
</feature>
<evidence type="ECO:0000313" key="8">
    <source>
        <dbReference type="Proteomes" id="UP000603200"/>
    </source>
</evidence>
<evidence type="ECO:0000313" key="7">
    <source>
        <dbReference type="EMBL" id="GIE24305.1"/>
    </source>
</evidence>
<dbReference type="InterPro" id="IPR001958">
    <property type="entry name" value="Tet-R_TetA/multi-R_MdtG-like"/>
</dbReference>
<feature type="transmembrane region" description="Helical" evidence="5">
    <location>
        <begin position="359"/>
        <end position="384"/>
    </location>
</feature>
<dbReference type="EMBL" id="BOMN01000107">
    <property type="protein sequence ID" value="GIE24305.1"/>
    <property type="molecule type" value="Genomic_DNA"/>
</dbReference>
<evidence type="ECO:0000256" key="5">
    <source>
        <dbReference type="SAM" id="Phobius"/>
    </source>
</evidence>
<dbReference type="InterPro" id="IPR036259">
    <property type="entry name" value="MFS_trans_sf"/>
</dbReference>
<dbReference type="CDD" id="cd17504">
    <property type="entry name" value="MFS_MMR_MDR_like"/>
    <property type="match status" value="1"/>
</dbReference>
<dbReference type="Pfam" id="PF07690">
    <property type="entry name" value="MFS_1"/>
    <property type="match status" value="1"/>
</dbReference>
<keyword evidence="2 5" id="KW-0812">Transmembrane</keyword>
<dbReference type="RefSeq" id="WP_203841333.1">
    <property type="nucleotide sequence ID" value="NZ_BAAATV010000017.1"/>
</dbReference>
<feature type="transmembrane region" description="Helical" evidence="5">
    <location>
        <begin position="165"/>
        <end position="184"/>
    </location>
</feature>
<feature type="transmembrane region" description="Helical" evidence="5">
    <location>
        <begin position="228"/>
        <end position="245"/>
    </location>
</feature>
<dbReference type="PRINTS" id="PR01035">
    <property type="entry name" value="TCRTETA"/>
</dbReference>
<evidence type="ECO:0000256" key="2">
    <source>
        <dbReference type="ARBA" id="ARBA00022692"/>
    </source>
</evidence>
<feature type="transmembrane region" description="Helical" evidence="5">
    <location>
        <begin position="45"/>
        <end position="66"/>
    </location>
</feature>
<dbReference type="PROSITE" id="PS50850">
    <property type="entry name" value="MFS"/>
    <property type="match status" value="1"/>
</dbReference>
<dbReference type="Gene3D" id="1.20.1250.20">
    <property type="entry name" value="MFS general substrate transporter like domains"/>
    <property type="match status" value="1"/>
</dbReference>
<feature type="transmembrane region" description="Helical" evidence="5">
    <location>
        <begin position="265"/>
        <end position="285"/>
    </location>
</feature>
<comment type="caution">
    <text evidence="7">The sequence shown here is derived from an EMBL/GenBank/DDBJ whole genome shotgun (WGS) entry which is preliminary data.</text>
</comment>
<feature type="transmembrane region" description="Helical" evidence="5">
    <location>
        <begin position="135"/>
        <end position="159"/>
    </location>
</feature>
<keyword evidence="3 5" id="KW-1133">Transmembrane helix</keyword>
<evidence type="ECO:0000256" key="1">
    <source>
        <dbReference type="ARBA" id="ARBA00004651"/>
    </source>
</evidence>
<feature type="transmembrane region" description="Helical" evidence="5">
    <location>
        <begin position="305"/>
        <end position="323"/>
    </location>
</feature>
<evidence type="ECO:0000256" key="3">
    <source>
        <dbReference type="ARBA" id="ARBA00022989"/>
    </source>
</evidence>
<proteinExistence type="predicted"/>
<feature type="transmembrane region" description="Helical" evidence="5">
    <location>
        <begin position="405"/>
        <end position="428"/>
    </location>
</feature>
<feature type="domain" description="Major facilitator superfamily (MFS) profile" evidence="6">
    <location>
        <begin position="12"/>
        <end position="474"/>
    </location>
</feature>
<dbReference type="InterPro" id="IPR020846">
    <property type="entry name" value="MFS_dom"/>
</dbReference>
<dbReference type="InterPro" id="IPR011701">
    <property type="entry name" value="MFS"/>
</dbReference>
<feature type="transmembrane region" description="Helical" evidence="5">
    <location>
        <begin position="78"/>
        <end position="97"/>
    </location>
</feature>
<feature type="transmembrane region" description="Helical" evidence="5">
    <location>
        <begin position="196"/>
        <end position="216"/>
    </location>
</feature>
<sequence>MPRLYQSSPRITFAVLAAAAAAFSLMQSLVTPVLPTIQQDLHTSAGTVTWVLTAWLLSASVATPLMGRISDMLGKDRTLLVALAAIAVGCLLAAIAPNIGVLIVARIIQGLGGAVFPVSFGIIRDEFPPARVASAVGVLAAVIASGSGLGIVLAGPIVGALDWRWLFWIPMIVVVLVGVLAWRVVPASPVRTPGKVNWLSAALLSGWLVALLLPLSKATAWGWGSGRTVGLFVVALVLFAGWFVAELRSANPLIDMRMMRLPAVWTTNLVALLFGAAMFGVFAFLPQLMQVPASTGYGFGEDITGAGLLMLPMLVAMAVFGSLSGPLSRWAGSKAQLLIGAGLGTLACLAFALRHDEKWAVAVGGAVFGIGLGLVYSSLINLIVQAVPPHQTGTASGMNTNIRTVGASIGTAVVSAVITSHPAAATGLPGSAAGLPASAAGLPAESGYTIAFLLLAAAGAAAFLVALLVPAAKRVAPPAATPAVLPELAPVEV</sequence>
<keyword evidence="4 5" id="KW-0472">Membrane</keyword>
<comment type="subcellular location">
    <subcellularLocation>
        <location evidence="1">Cell membrane</location>
        <topology evidence="1">Multi-pass membrane protein</topology>
    </subcellularLocation>
</comment>
<accession>A0ABQ4A0B6</accession>
<dbReference type="PANTHER" id="PTHR23501:SF197">
    <property type="entry name" value="COMD"/>
    <property type="match status" value="1"/>
</dbReference>